<evidence type="ECO:0008006" key="4">
    <source>
        <dbReference type="Google" id="ProtNLM"/>
    </source>
</evidence>
<keyword evidence="1" id="KW-0812">Transmembrane</keyword>
<comment type="caution">
    <text evidence="2">The sequence shown here is derived from an EMBL/GenBank/DDBJ whole genome shotgun (WGS) entry which is preliminary data.</text>
</comment>
<evidence type="ECO:0000256" key="1">
    <source>
        <dbReference type="SAM" id="Phobius"/>
    </source>
</evidence>
<keyword evidence="3" id="KW-1185">Reference proteome</keyword>
<reference evidence="2" key="2">
    <citation type="submission" date="2023-06" db="EMBL/GenBank/DDBJ databases">
        <authorList>
            <consortium name="Lawrence Berkeley National Laboratory"/>
            <person name="Mondo S.J."/>
            <person name="Hensen N."/>
            <person name="Bonometti L."/>
            <person name="Westerberg I."/>
            <person name="Brannstrom I.O."/>
            <person name="Guillou S."/>
            <person name="Cros-Aarteil S."/>
            <person name="Calhoun S."/>
            <person name="Haridas S."/>
            <person name="Kuo A."/>
            <person name="Pangilinan J."/>
            <person name="Riley R."/>
            <person name="Labutti K."/>
            <person name="Andreopoulos B."/>
            <person name="Lipzen A."/>
            <person name="Chen C."/>
            <person name="Yanf M."/>
            <person name="Daum C."/>
            <person name="Ng V."/>
            <person name="Clum A."/>
            <person name="Steindorff A."/>
            <person name="Ohm R."/>
            <person name="Martin F."/>
            <person name="Silar P."/>
            <person name="Natvig D."/>
            <person name="Lalanne C."/>
            <person name="Gautier V."/>
            <person name="Ament-Velasquez S.L."/>
            <person name="Kruys A."/>
            <person name="Hutchinson M.I."/>
            <person name="Powell A.J."/>
            <person name="Barry K."/>
            <person name="Miller A.N."/>
            <person name="Grigoriev I.V."/>
            <person name="Debuchy R."/>
            <person name="Gladieux P."/>
            <person name="Thoren M.H."/>
            <person name="Johannesson H."/>
        </authorList>
    </citation>
    <scope>NUCLEOTIDE SEQUENCE</scope>
    <source>
        <strain evidence="2">CBS 333.67</strain>
    </source>
</reference>
<protein>
    <recommendedName>
        <fullName evidence="4">Transmembrane protein</fullName>
    </recommendedName>
</protein>
<dbReference type="RefSeq" id="XP_062720270.1">
    <property type="nucleotide sequence ID" value="XM_062869565.1"/>
</dbReference>
<proteinExistence type="predicted"/>
<evidence type="ECO:0000313" key="3">
    <source>
        <dbReference type="Proteomes" id="UP001273166"/>
    </source>
</evidence>
<organism evidence="2 3">
    <name type="scientific">Chaetomium strumarium</name>
    <dbReference type="NCBI Taxonomy" id="1170767"/>
    <lineage>
        <taxon>Eukaryota</taxon>
        <taxon>Fungi</taxon>
        <taxon>Dikarya</taxon>
        <taxon>Ascomycota</taxon>
        <taxon>Pezizomycotina</taxon>
        <taxon>Sordariomycetes</taxon>
        <taxon>Sordariomycetidae</taxon>
        <taxon>Sordariales</taxon>
        <taxon>Chaetomiaceae</taxon>
        <taxon>Chaetomium</taxon>
    </lineage>
</organism>
<feature type="transmembrane region" description="Helical" evidence="1">
    <location>
        <begin position="30"/>
        <end position="50"/>
    </location>
</feature>
<accession>A0AAJ0M0I1</accession>
<gene>
    <name evidence="2" type="ORF">B0T15DRAFT_536665</name>
</gene>
<reference evidence="2" key="1">
    <citation type="journal article" date="2023" name="Mol. Phylogenet. Evol.">
        <title>Genome-scale phylogeny and comparative genomics of the fungal order Sordariales.</title>
        <authorList>
            <person name="Hensen N."/>
            <person name="Bonometti L."/>
            <person name="Westerberg I."/>
            <person name="Brannstrom I.O."/>
            <person name="Guillou S."/>
            <person name="Cros-Aarteil S."/>
            <person name="Calhoun S."/>
            <person name="Haridas S."/>
            <person name="Kuo A."/>
            <person name="Mondo S."/>
            <person name="Pangilinan J."/>
            <person name="Riley R."/>
            <person name="LaButti K."/>
            <person name="Andreopoulos B."/>
            <person name="Lipzen A."/>
            <person name="Chen C."/>
            <person name="Yan M."/>
            <person name="Daum C."/>
            <person name="Ng V."/>
            <person name="Clum A."/>
            <person name="Steindorff A."/>
            <person name="Ohm R.A."/>
            <person name="Martin F."/>
            <person name="Silar P."/>
            <person name="Natvig D.O."/>
            <person name="Lalanne C."/>
            <person name="Gautier V."/>
            <person name="Ament-Velasquez S.L."/>
            <person name="Kruys A."/>
            <person name="Hutchinson M.I."/>
            <person name="Powell A.J."/>
            <person name="Barry K."/>
            <person name="Miller A.N."/>
            <person name="Grigoriev I.V."/>
            <person name="Debuchy R."/>
            <person name="Gladieux P."/>
            <person name="Hiltunen Thoren M."/>
            <person name="Johannesson H."/>
        </authorList>
    </citation>
    <scope>NUCLEOTIDE SEQUENCE</scope>
    <source>
        <strain evidence="2">CBS 333.67</strain>
    </source>
</reference>
<evidence type="ECO:0000313" key="2">
    <source>
        <dbReference type="EMBL" id="KAK3304490.1"/>
    </source>
</evidence>
<keyword evidence="1" id="KW-1133">Transmembrane helix</keyword>
<dbReference type="EMBL" id="JAUDZG010000005">
    <property type="protein sequence ID" value="KAK3304490.1"/>
    <property type="molecule type" value="Genomic_DNA"/>
</dbReference>
<dbReference type="GeneID" id="87888394"/>
<dbReference type="Proteomes" id="UP001273166">
    <property type="component" value="Unassembled WGS sequence"/>
</dbReference>
<keyword evidence="1" id="KW-0472">Membrane</keyword>
<dbReference type="AlphaFoldDB" id="A0AAJ0M0I1"/>
<name>A0AAJ0M0I1_9PEZI</name>
<sequence length="94" mass="10523">MIDGGPGDDSVHQFPPFFLDSSILYLRRPVLLSSLSIFSFSFLHVLIYFIRSVIQICVCVRRGVCCCYGLLNATTYLYYEGGLVGDRAFDMVGP</sequence>